<dbReference type="EMBL" id="JAPXFL010000006">
    <property type="protein sequence ID" value="KAK9504974.1"/>
    <property type="molecule type" value="Genomic_DNA"/>
</dbReference>
<proteinExistence type="predicted"/>
<dbReference type="Proteomes" id="UP001461498">
    <property type="component" value="Unassembled WGS sequence"/>
</dbReference>
<reference evidence="1 2" key="1">
    <citation type="submission" date="2022-12" db="EMBL/GenBank/DDBJ databases">
        <title>Chromosome-level genome assembly of true bugs.</title>
        <authorList>
            <person name="Ma L."/>
            <person name="Li H."/>
        </authorList>
    </citation>
    <scope>NUCLEOTIDE SEQUENCE [LARGE SCALE GENOMIC DNA]</scope>
    <source>
        <strain evidence="1">Lab_2022b</strain>
    </source>
</reference>
<accession>A0AAW1D4T4</accession>
<keyword evidence="2" id="KW-1185">Reference proteome</keyword>
<dbReference type="AlphaFoldDB" id="A0AAW1D4T4"/>
<evidence type="ECO:0000313" key="2">
    <source>
        <dbReference type="Proteomes" id="UP001461498"/>
    </source>
</evidence>
<evidence type="ECO:0000313" key="1">
    <source>
        <dbReference type="EMBL" id="KAK9504974.1"/>
    </source>
</evidence>
<protein>
    <submittedName>
        <fullName evidence="1">Uncharacterized protein</fullName>
    </submittedName>
</protein>
<gene>
    <name evidence="1" type="ORF">O3M35_009137</name>
</gene>
<name>A0AAW1D4T4_9HEMI</name>
<comment type="caution">
    <text evidence="1">The sequence shown here is derived from an EMBL/GenBank/DDBJ whole genome shotgun (WGS) entry which is preliminary data.</text>
</comment>
<sequence>MNFPNVSYLILACKRLVPRDVFLEVRTGLVLNYLAETSLVLASLACTSLKMDDCPKPVRPSRKISRGATESLSSKYDPRRRSNEDFILYSLKFQQFLVNNGTVADVLEIRYVPLKCLALVCAVFKTEKLYNRFKYEIVEMFSIGYYTIVTSRLSSKRDSIVKNLYWKEDKGDIREKKSLMYNIKVVRAESDEFGTQSR</sequence>
<organism evidence="1 2">
    <name type="scientific">Rhynocoris fuscipes</name>
    <dbReference type="NCBI Taxonomy" id="488301"/>
    <lineage>
        <taxon>Eukaryota</taxon>
        <taxon>Metazoa</taxon>
        <taxon>Ecdysozoa</taxon>
        <taxon>Arthropoda</taxon>
        <taxon>Hexapoda</taxon>
        <taxon>Insecta</taxon>
        <taxon>Pterygota</taxon>
        <taxon>Neoptera</taxon>
        <taxon>Paraneoptera</taxon>
        <taxon>Hemiptera</taxon>
        <taxon>Heteroptera</taxon>
        <taxon>Panheteroptera</taxon>
        <taxon>Cimicomorpha</taxon>
        <taxon>Reduviidae</taxon>
        <taxon>Harpactorinae</taxon>
        <taxon>Harpactorini</taxon>
        <taxon>Rhynocoris</taxon>
    </lineage>
</organism>